<dbReference type="InterPro" id="IPR035996">
    <property type="entry name" value="4pyrrol_Methylase_sf"/>
</dbReference>
<dbReference type="GO" id="GO:0032259">
    <property type="term" value="P:methylation"/>
    <property type="evidence" value="ECO:0007669"/>
    <property type="project" value="UniProtKB-KW"/>
</dbReference>
<feature type="domain" description="Tetrapyrrole methylase" evidence="6">
    <location>
        <begin position="26"/>
        <end position="212"/>
    </location>
</feature>
<dbReference type="Gene3D" id="3.30.950.10">
    <property type="entry name" value="Methyltransferase, Cobalt-precorrin-4 Transmethylase, Domain 2"/>
    <property type="match status" value="1"/>
</dbReference>
<dbReference type="Pfam" id="PF00590">
    <property type="entry name" value="TP_methylase"/>
    <property type="match status" value="1"/>
</dbReference>
<name>A0ABW6A318_9BACT</name>
<evidence type="ECO:0000256" key="3">
    <source>
        <dbReference type="ARBA" id="ARBA00022603"/>
    </source>
</evidence>
<evidence type="ECO:0000259" key="6">
    <source>
        <dbReference type="Pfam" id="PF00590"/>
    </source>
</evidence>
<evidence type="ECO:0000256" key="1">
    <source>
        <dbReference type="ARBA" id="ARBA00022490"/>
    </source>
</evidence>
<evidence type="ECO:0000256" key="5">
    <source>
        <dbReference type="ARBA" id="ARBA00022691"/>
    </source>
</evidence>
<keyword evidence="4" id="KW-0808">Transferase</keyword>
<evidence type="ECO:0000256" key="4">
    <source>
        <dbReference type="ARBA" id="ARBA00022679"/>
    </source>
</evidence>
<dbReference type="PANTHER" id="PTHR46111:SF2">
    <property type="entry name" value="SAM-DEPENDENT METHYLTRANSFERASE"/>
    <property type="match status" value="1"/>
</dbReference>
<comment type="caution">
    <text evidence="7">The sequence shown here is derived from an EMBL/GenBank/DDBJ whole genome shotgun (WGS) entry which is preliminary data.</text>
</comment>
<keyword evidence="8" id="KW-1185">Reference proteome</keyword>
<keyword evidence="5" id="KW-0949">S-adenosyl-L-methionine</keyword>
<organism evidence="7 8">
    <name type="scientific">Terrimonas rubra</name>
    <dbReference type="NCBI Taxonomy" id="1035890"/>
    <lineage>
        <taxon>Bacteria</taxon>
        <taxon>Pseudomonadati</taxon>
        <taxon>Bacteroidota</taxon>
        <taxon>Chitinophagia</taxon>
        <taxon>Chitinophagales</taxon>
        <taxon>Chitinophagaceae</taxon>
        <taxon>Terrimonas</taxon>
    </lineage>
</organism>
<dbReference type="PIRSF" id="PIRSF005917">
    <property type="entry name" value="MTase_YraL"/>
    <property type="match status" value="1"/>
</dbReference>
<dbReference type="CDD" id="cd11649">
    <property type="entry name" value="RsmI_like"/>
    <property type="match status" value="1"/>
</dbReference>
<reference evidence="8" key="1">
    <citation type="journal article" date="2019" name="Int. J. Syst. Evol. Microbiol.">
        <title>The Global Catalogue of Microorganisms (GCM) 10K type strain sequencing project: providing services to taxonomists for standard genome sequencing and annotation.</title>
        <authorList>
            <consortium name="The Broad Institute Genomics Platform"/>
            <consortium name="The Broad Institute Genome Sequencing Center for Infectious Disease"/>
            <person name="Wu L."/>
            <person name="Ma J."/>
        </authorList>
    </citation>
    <scope>NUCLEOTIDE SEQUENCE [LARGE SCALE GENOMIC DNA]</scope>
    <source>
        <strain evidence="8">KCTC 23299</strain>
    </source>
</reference>
<dbReference type="Gene3D" id="3.40.1010.10">
    <property type="entry name" value="Cobalt-precorrin-4 Transmethylase, Domain 1"/>
    <property type="match status" value="1"/>
</dbReference>
<evidence type="ECO:0000256" key="2">
    <source>
        <dbReference type="ARBA" id="ARBA00022552"/>
    </source>
</evidence>
<dbReference type="RefSeq" id="WP_386094735.1">
    <property type="nucleotide sequence ID" value="NZ_JBHUOZ010000001.1"/>
</dbReference>
<keyword evidence="2" id="KW-0698">rRNA processing</keyword>
<keyword evidence="1" id="KW-0963">Cytoplasm</keyword>
<proteinExistence type="predicted"/>
<evidence type="ECO:0000313" key="8">
    <source>
        <dbReference type="Proteomes" id="UP001597511"/>
    </source>
</evidence>
<accession>A0ABW6A318</accession>
<dbReference type="GO" id="GO:0008168">
    <property type="term" value="F:methyltransferase activity"/>
    <property type="evidence" value="ECO:0007669"/>
    <property type="project" value="UniProtKB-KW"/>
</dbReference>
<gene>
    <name evidence="7" type="ORF">ACFS6H_02175</name>
</gene>
<sequence>MAATVYLIPCFLHEEGLQAVPAYVTQAIQQCDVFFVENERSARRYFKQLWSSMVIDNYEWHTIHKAEAEVISHFKNALKQNKTIGIVSEAGCPGVADPGQILIGVAQQAQATVKPLTGPSSILLALMASGMNGQQFQFVGYLPIDNGQRMKQLKELEEYSRKKNCTQIFIETPYRNNQLLETILKTAQPGTQLCVAVNLTGPDEWVKTKTIAQWKQQPPDMHKQPAIFLLYAGG</sequence>
<dbReference type="Proteomes" id="UP001597511">
    <property type="component" value="Unassembled WGS sequence"/>
</dbReference>
<dbReference type="EMBL" id="JBHUOZ010000001">
    <property type="protein sequence ID" value="MFD2918497.1"/>
    <property type="molecule type" value="Genomic_DNA"/>
</dbReference>
<dbReference type="InterPro" id="IPR000878">
    <property type="entry name" value="4pyrrol_Mease"/>
</dbReference>
<evidence type="ECO:0000313" key="7">
    <source>
        <dbReference type="EMBL" id="MFD2918497.1"/>
    </source>
</evidence>
<dbReference type="InterPro" id="IPR014776">
    <property type="entry name" value="4pyrrole_Mease_sub2"/>
</dbReference>
<dbReference type="InterPro" id="IPR014777">
    <property type="entry name" value="4pyrrole_Mease_sub1"/>
</dbReference>
<keyword evidence="3 7" id="KW-0489">Methyltransferase</keyword>
<dbReference type="PANTHER" id="PTHR46111">
    <property type="entry name" value="RIBOSOMAL RNA SMALL SUBUNIT METHYLTRANSFERASE I"/>
    <property type="match status" value="1"/>
</dbReference>
<dbReference type="InterPro" id="IPR008189">
    <property type="entry name" value="rRNA_ssu_MeTfrase_I"/>
</dbReference>
<dbReference type="SUPFAM" id="SSF53790">
    <property type="entry name" value="Tetrapyrrole methylase"/>
    <property type="match status" value="1"/>
</dbReference>
<protein>
    <submittedName>
        <fullName evidence="7">SAM-dependent methyltransferase</fullName>
    </submittedName>
</protein>